<dbReference type="InterPro" id="IPR047177">
    <property type="entry name" value="Pept_M20A"/>
</dbReference>
<evidence type="ECO:0000256" key="2">
    <source>
        <dbReference type="ARBA" id="ARBA00022670"/>
    </source>
</evidence>
<protein>
    <submittedName>
        <fullName evidence="6">Carboxypeptidase S</fullName>
    </submittedName>
</protein>
<name>A0A2J7ZVW6_9CHLO</name>
<accession>A0A2J7ZVW6</accession>
<gene>
    <name evidence="6" type="ORF">TSOC_009436</name>
</gene>
<keyword evidence="6" id="KW-0121">Carboxypeptidase</keyword>
<evidence type="ECO:0000313" key="6">
    <source>
        <dbReference type="EMBL" id="PNH04406.1"/>
    </source>
</evidence>
<keyword evidence="7" id="KW-1185">Reference proteome</keyword>
<dbReference type="SUPFAM" id="SSF53187">
    <property type="entry name" value="Zn-dependent exopeptidases"/>
    <property type="match status" value="1"/>
</dbReference>
<evidence type="ECO:0000256" key="4">
    <source>
        <dbReference type="ARBA" id="ARBA00022801"/>
    </source>
</evidence>
<comment type="caution">
    <text evidence="6">The sequence shown here is derived from an EMBL/GenBank/DDBJ whole genome shotgun (WGS) entry which is preliminary data.</text>
</comment>
<dbReference type="PANTHER" id="PTHR45962">
    <property type="entry name" value="N-FATTY-ACYL-AMINO ACID SYNTHASE/HYDROLASE PM20D1"/>
    <property type="match status" value="1"/>
</dbReference>
<dbReference type="PANTHER" id="PTHR45962:SF1">
    <property type="entry name" value="N-FATTY-ACYL-AMINO ACID SYNTHASE_HYDROLASE PM20D1"/>
    <property type="match status" value="1"/>
</dbReference>
<dbReference type="Gene3D" id="3.40.630.10">
    <property type="entry name" value="Zn peptidases"/>
    <property type="match status" value="1"/>
</dbReference>
<dbReference type="GO" id="GO:0006508">
    <property type="term" value="P:proteolysis"/>
    <property type="evidence" value="ECO:0007669"/>
    <property type="project" value="UniProtKB-KW"/>
</dbReference>
<reference evidence="6 7" key="1">
    <citation type="journal article" date="2017" name="Mol. Biol. Evol.">
        <title>The 4-celled Tetrabaena socialis nuclear genome reveals the essential components for genetic control of cell number at the origin of multicellularity in the volvocine lineage.</title>
        <authorList>
            <person name="Featherston J."/>
            <person name="Arakaki Y."/>
            <person name="Hanschen E.R."/>
            <person name="Ferris P.J."/>
            <person name="Michod R.E."/>
            <person name="Olson B.J.S.C."/>
            <person name="Nozaki H."/>
            <person name="Durand P.M."/>
        </authorList>
    </citation>
    <scope>NUCLEOTIDE SEQUENCE [LARGE SCALE GENOMIC DNA]</scope>
    <source>
        <strain evidence="6 7">NIES-571</strain>
    </source>
</reference>
<evidence type="ECO:0000256" key="1">
    <source>
        <dbReference type="ARBA" id="ARBA00006247"/>
    </source>
</evidence>
<dbReference type="EMBL" id="PGGS01000391">
    <property type="protein sequence ID" value="PNH04406.1"/>
    <property type="molecule type" value="Genomic_DNA"/>
</dbReference>
<dbReference type="AlphaFoldDB" id="A0A2J7ZVW6"/>
<dbReference type="GO" id="GO:0046872">
    <property type="term" value="F:metal ion binding"/>
    <property type="evidence" value="ECO:0007669"/>
    <property type="project" value="UniProtKB-KW"/>
</dbReference>
<dbReference type="GO" id="GO:0004180">
    <property type="term" value="F:carboxypeptidase activity"/>
    <property type="evidence" value="ECO:0007669"/>
    <property type="project" value="UniProtKB-KW"/>
</dbReference>
<dbReference type="Proteomes" id="UP000236333">
    <property type="component" value="Unassembled WGS sequence"/>
</dbReference>
<keyword evidence="3" id="KW-0479">Metal-binding</keyword>
<dbReference type="OrthoDB" id="3064516at2759"/>
<keyword evidence="4" id="KW-0378">Hydrolase</keyword>
<proteinExistence type="inferred from homology"/>
<organism evidence="6 7">
    <name type="scientific">Tetrabaena socialis</name>
    <dbReference type="NCBI Taxonomy" id="47790"/>
    <lineage>
        <taxon>Eukaryota</taxon>
        <taxon>Viridiplantae</taxon>
        <taxon>Chlorophyta</taxon>
        <taxon>core chlorophytes</taxon>
        <taxon>Chlorophyceae</taxon>
        <taxon>CS clade</taxon>
        <taxon>Chlamydomonadales</taxon>
        <taxon>Tetrabaenaceae</taxon>
        <taxon>Tetrabaena</taxon>
    </lineage>
</organism>
<sequence>MVTVTSPRPQCWTWTILSYATRPQVLLALLSDLERSYPLVWKSMNVERVGAGNFSLLLTWAGSDPSLPATLFVSHYDVVPVSPGTEGQWKHPPFGAEIADG</sequence>
<evidence type="ECO:0000256" key="5">
    <source>
        <dbReference type="ARBA" id="ARBA00022833"/>
    </source>
</evidence>
<evidence type="ECO:0000256" key="3">
    <source>
        <dbReference type="ARBA" id="ARBA00022723"/>
    </source>
</evidence>
<comment type="similarity">
    <text evidence="1">Belongs to the peptidase M20A family.</text>
</comment>
<keyword evidence="2" id="KW-0645">Protease</keyword>
<evidence type="ECO:0000313" key="7">
    <source>
        <dbReference type="Proteomes" id="UP000236333"/>
    </source>
</evidence>
<keyword evidence="5" id="KW-0862">Zinc</keyword>